<dbReference type="EMBL" id="RKHQ01000001">
    <property type="protein sequence ID" value="ROR97551.1"/>
    <property type="molecule type" value="Genomic_DNA"/>
</dbReference>
<accession>A0A3N2DCP0</accession>
<dbReference type="Proteomes" id="UP000275356">
    <property type="component" value="Unassembled WGS sequence"/>
</dbReference>
<name>A0A3N2DCP0_9MICO</name>
<feature type="compositionally biased region" description="Low complexity" evidence="1">
    <location>
        <begin position="1"/>
        <end position="22"/>
    </location>
</feature>
<evidence type="ECO:0000313" key="3">
    <source>
        <dbReference type="Proteomes" id="UP000275356"/>
    </source>
</evidence>
<evidence type="ECO:0000256" key="1">
    <source>
        <dbReference type="SAM" id="MobiDB-lite"/>
    </source>
</evidence>
<organism evidence="2 3">
    <name type="scientific">Salana multivorans</name>
    <dbReference type="NCBI Taxonomy" id="120377"/>
    <lineage>
        <taxon>Bacteria</taxon>
        <taxon>Bacillati</taxon>
        <taxon>Actinomycetota</taxon>
        <taxon>Actinomycetes</taxon>
        <taxon>Micrococcales</taxon>
        <taxon>Beutenbergiaceae</taxon>
        <taxon>Salana</taxon>
    </lineage>
</organism>
<feature type="region of interest" description="Disordered" evidence="1">
    <location>
        <begin position="1"/>
        <end position="36"/>
    </location>
</feature>
<proteinExistence type="predicted"/>
<evidence type="ECO:0000313" key="2">
    <source>
        <dbReference type="EMBL" id="ROR97551.1"/>
    </source>
</evidence>
<dbReference type="AlphaFoldDB" id="A0A3N2DCP0"/>
<comment type="caution">
    <text evidence="2">The sequence shown here is derived from an EMBL/GenBank/DDBJ whole genome shotgun (WGS) entry which is preliminary data.</text>
</comment>
<keyword evidence="3" id="KW-1185">Reference proteome</keyword>
<gene>
    <name evidence="2" type="ORF">EDD28_2151</name>
</gene>
<sequence>MTTHSTTRRSTAAPAAGRATLAIPHPPTTEDTESRR</sequence>
<reference evidence="2 3" key="1">
    <citation type="submission" date="2018-11" db="EMBL/GenBank/DDBJ databases">
        <title>Sequencing the genomes of 1000 actinobacteria strains.</title>
        <authorList>
            <person name="Klenk H.-P."/>
        </authorList>
    </citation>
    <scope>NUCLEOTIDE SEQUENCE [LARGE SCALE GENOMIC DNA]</scope>
    <source>
        <strain evidence="2 3">DSM 13521</strain>
    </source>
</reference>
<protein>
    <submittedName>
        <fullName evidence="2">Uncharacterized protein</fullName>
    </submittedName>
</protein>